<accession>A0ABR3T7X6</accession>
<dbReference type="Gene3D" id="3.30.160.60">
    <property type="entry name" value="Classic Zinc Finger"/>
    <property type="match status" value="3"/>
</dbReference>
<keyword evidence="1" id="KW-0479">Metal-binding</keyword>
<name>A0ABR3T7X6_9PEZI</name>
<keyword evidence="3 5" id="KW-0863">Zinc-finger</keyword>
<organism evidence="7 8">
    <name type="scientific">Neofusicoccum ribis</name>
    <dbReference type="NCBI Taxonomy" id="45134"/>
    <lineage>
        <taxon>Eukaryota</taxon>
        <taxon>Fungi</taxon>
        <taxon>Dikarya</taxon>
        <taxon>Ascomycota</taxon>
        <taxon>Pezizomycotina</taxon>
        <taxon>Dothideomycetes</taxon>
        <taxon>Dothideomycetes incertae sedis</taxon>
        <taxon>Botryosphaeriales</taxon>
        <taxon>Botryosphaeriaceae</taxon>
        <taxon>Neofusicoccum</taxon>
    </lineage>
</organism>
<evidence type="ECO:0000259" key="6">
    <source>
        <dbReference type="PROSITE" id="PS50157"/>
    </source>
</evidence>
<evidence type="ECO:0000313" key="7">
    <source>
        <dbReference type="EMBL" id="KAL1635592.1"/>
    </source>
</evidence>
<keyword evidence="2" id="KW-0677">Repeat</keyword>
<feature type="domain" description="C2H2-type" evidence="6">
    <location>
        <begin position="552"/>
        <end position="576"/>
    </location>
</feature>
<keyword evidence="4" id="KW-0862">Zinc</keyword>
<dbReference type="Pfam" id="PF00096">
    <property type="entry name" value="zf-C2H2"/>
    <property type="match status" value="2"/>
</dbReference>
<evidence type="ECO:0000256" key="1">
    <source>
        <dbReference type="ARBA" id="ARBA00022723"/>
    </source>
</evidence>
<dbReference type="PROSITE" id="PS00028">
    <property type="entry name" value="ZINC_FINGER_C2H2_1"/>
    <property type="match status" value="8"/>
</dbReference>
<proteinExistence type="predicted"/>
<dbReference type="Pfam" id="PF12874">
    <property type="entry name" value="zf-met"/>
    <property type="match status" value="2"/>
</dbReference>
<evidence type="ECO:0000256" key="2">
    <source>
        <dbReference type="ARBA" id="ARBA00022737"/>
    </source>
</evidence>
<sequence length="641" mass="73373">MSSKRVDEMRKRVGVMATDRLSTDTSKNHSTTMSYECDTCTRRLASWSACKQHMTALDHWIWEYECETCSMRFKSWHGANDHMEDEGHFSYPYDCETCNYCFRSASARDDHQEDEGHYAHLWCKDCDRYFQNENNLRQHRNSRLHRGTPVTCPFCKGDFTTASGLSTHLESSACPNASRLSRTAIYQALRQRDPHGIITERLLEWHDEPSLAAEWDPASAWNGYGYECYICHRTFNASNGLRQHITSPVHQAPLYHCPNKNGKCSADHRKFLTLAALFNHLESESCGYARFETVQKSVGGFLTAKTFRSHYCNTCDRVFASHYALEQHMDALGHWELPGDTCDRTFASEAFVDQHMGVLGHWGCETCDRTFYSQKSCDQHMDALGHWGNNNDGDDDDFDEDWDHDYGKYDHDHYGLHYHDNGFHMILTEGSEFSAYCHTCRLHFYDARNLCTHIGSHDNFQVRGRGYNGTNITCHFCKRVFTAASGLSAHLESSGCPSAGNLNRANIHDEVCRRDPNGRITEEQSQQLTPENTQAVVESQWNPSSAFNGNGYECYICHRSFVRPEYLRQHVYSPVHQQPLYHCPNKQGLCGRRQFTTLAGLFSHLESETCNYMRFEDVQKGVQGCIDSFVSGGNQGIPGLV</sequence>
<dbReference type="SMART" id="SM00355">
    <property type="entry name" value="ZnF_C2H2"/>
    <property type="match status" value="11"/>
</dbReference>
<gene>
    <name evidence="7" type="ORF">SLS56_001645</name>
</gene>
<dbReference type="PANTHER" id="PTHR24379">
    <property type="entry name" value="KRAB AND ZINC FINGER DOMAIN-CONTAINING"/>
    <property type="match status" value="1"/>
</dbReference>
<evidence type="ECO:0000313" key="8">
    <source>
        <dbReference type="Proteomes" id="UP001521116"/>
    </source>
</evidence>
<dbReference type="Proteomes" id="UP001521116">
    <property type="component" value="Unassembled WGS sequence"/>
</dbReference>
<feature type="domain" description="C2H2-type" evidence="6">
    <location>
        <begin position="226"/>
        <end position="250"/>
    </location>
</feature>
<dbReference type="PROSITE" id="PS50157">
    <property type="entry name" value="ZINC_FINGER_C2H2_2"/>
    <property type="match status" value="3"/>
</dbReference>
<dbReference type="EMBL" id="JAJVDC020000010">
    <property type="protein sequence ID" value="KAL1635592.1"/>
    <property type="molecule type" value="Genomic_DNA"/>
</dbReference>
<dbReference type="PANTHER" id="PTHR24379:SF121">
    <property type="entry name" value="C2H2-TYPE DOMAIN-CONTAINING PROTEIN"/>
    <property type="match status" value="1"/>
</dbReference>
<keyword evidence="8" id="KW-1185">Reference proteome</keyword>
<evidence type="ECO:0000256" key="5">
    <source>
        <dbReference type="PROSITE-ProRule" id="PRU00042"/>
    </source>
</evidence>
<comment type="caution">
    <text evidence="7">The sequence shown here is derived from an EMBL/GenBank/DDBJ whole genome shotgun (WGS) entry which is preliminary data.</text>
</comment>
<dbReference type="Pfam" id="PF12171">
    <property type="entry name" value="zf-C2H2_jaz"/>
    <property type="match status" value="1"/>
</dbReference>
<reference evidence="7 8" key="1">
    <citation type="submission" date="2024-02" db="EMBL/GenBank/DDBJ databases">
        <title>De novo assembly and annotation of 12 fungi associated with fruit tree decline syndrome in Ontario, Canada.</title>
        <authorList>
            <person name="Sulman M."/>
            <person name="Ellouze W."/>
            <person name="Ilyukhin E."/>
        </authorList>
    </citation>
    <scope>NUCLEOTIDE SEQUENCE [LARGE SCALE GENOMIC DNA]</scope>
    <source>
        <strain evidence="7 8">M1-105</strain>
    </source>
</reference>
<dbReference type="SUPFAM" id="SSF57667">
    <property type="entry name" value="beta-beta-alpha zinc fingers"/>
    <property type="match status" value="2"/>
</dbReference>
<dbReference type="InterPro" id="IPR013087">
    <property type="entry name" value="Znf_C2H2_type"/>
</dbReference>
<evidence type="ECO:0000256" key="4">
    <source>
        <dbReference type="ARBA" id="ARBA00022833"/>
    </source>
</evidence>
<dbReference type="InterPro" id="IPR022755">
    <property type="entry name" value="Znf_C2H2_jaz"/>
</dbReference>
<protein>
    <recommendedName>
        <fullName evidence="6">C2H2-type domain-containing protein</fullName>
    </recommendedName>
</protein>
<feature type="domain" description="C2H2-type" evidence="6">
    <location>
        <begin position="121"/>
        <end position="150"/>
    </location>
</feature>
<dbReference type="InterPro" id="IPR036236">
    <property type="entry name" value="Znf_C2H2_sf"/>
</dbReference>
<evidence type="ECO:0000256" key="3">
    <source>
        <dbReference type="ARBA" id="ARBA00022771"/>
    </source>
</evidence>